<dbReference type="RefSeq" id="WP_320005630.1">
    <property type="nucleotide sequence ID" value="NZ_JAUHJS010000012.1"/>
</dbReference>
<organism evidence="1 2">
    <name type="scientific">Shiella aurantiaca</name>
    <dbReference type="NCBI Taxonomy" id="3058365"/>
    <lineage>
        <taxon>Bacteria</taxon>
        <taxon>Pseudomonadati</taxon>
        <taxon>Bacteroidota</taxon>
        <taxon>Cytophagia</taxon>
        <taxon>Cytophagales</taxon>
        <taxon>Shiellaceae</taxon>
        <taxon>Shiella</taxon>
    </lineage>
</organism>
<name>A0ABT8F9P1_9BACT</name>
<evidence type="ECO:0000313" key="2">
    <source>
        <dbReference type="Proteomes" id="UP001168552"/>
    </source>
</evidence>
<dbReference type="EMBL" id="JAUHJS010000012">
    <property type="protein sequence ID" value="MDN4167093.1"/>
    <property type="molecule type" value="Genomic_DNA"/>
</dbReference>
<accession>A0ABT8F9P1</accession>
<reference evidence="1" key="1">
    <citation type="submission" date="2023-06" db="EMBL/GenBank/DDBJ databases">
        <title>Cytophagales bacterium Strain LB-30, isolated from soil.</title>
        <authorList>
            <person name="Liu B."/>
        </authorList>
    </citation>
    <scope>NUCLEOTIDE SEQUENCE</scope>
    <source>
        <strain evidence="1">LB-30</strain>
    </source>
</reference>
<proteinExistence type="predicted"/>
<evidence type="ECO:0008006" key="3">
    <source>
        <dbReference type="Google" id="ProtNLM"/>
    </source>
</evidence>
<evidence type="ECO:0000313" key="1">
    <source>
        <dbReference type="EMBL" id="MDN4167093.1"/>
    </source>
</evidence>
<sequence length="232" mass="26524">MKISIIYFGILVLGLFYCRPVKHNKFDSNVIDTIYLDNSILKTEERCLNLANSFYVKFGVAIPLYYNVMDSLNIDLNNDGLIDTLVVLSPVALEDPSFLECEVQQDPKRVVVEIINKSGISRVRKIYSNLISDIGGVLSKYVGLYKSKDGFKIQHESGSRYSWTYILEFSTKSNESIIVVKIEKLCSFEGIERKVEYSLDNFPADRININDTLSNNCSCDEVWKILEKNKDE</sequence>
<keyword evidence="2" id="KW-1185">Reference proteome</keyword>
<comment type="caution">
    <text evidence="1">The sequence shown here is derived from an EMBL/GenBank/DDBJ whole genome shotgun (WGS) entry which is preliminary data.</text>
</comment>
<protein>
    <recommendedName>
        <fullName evidence="3">Lipoprotein</fullName>
    </recommendedName>
</protein>
<gene>
    <name evidence="1" type="ORF">QWY31_16400</name>
</gene>
<dbReference type="Proteomes" id="UP001168552">
    <property type="component" value="Unassembled WGS sequence"/>
</dbReference>